<evidence type="ECO:0000256" key="5">
    <source>
        <dbReference type="ARBA" id="ARBA00022840"/>
    </source>
</evidence>
<keyword evidence="3 6" id="KW-0547">Nucleotide-binding</keyword>
<protein>
    <submittedName>
        <fullName evidence="8">CBL-interacting protein kinase 32</fullName>
    </submittedName>
</protein>
<reference evidence="8" key="1">
    <citation type="submission" date="2018-05" db="EMBL/GenBank/DDBJ databases">
        <title>Draft genome of Mucuna pruriens seed.</title>
        <authorList>
            <person name="Nnadi N.E."/>
            <person name="Vos R."/>
            <person name="Hasami M.H."/>
            <person name="Devisetty U.K."/>
            <person name="Aguiy J.C."/>
        </authorList>
    </citation>
    <scope>NUCLEOTIDE SEQUENCE [LARGE SCALE GENOMIC DNA]</scope>
    <source>
        <strain evidence="8">JCA_2017</strain>
    </source>
</reference>
<dbReference type="OrthoDB" id="1595149at2759"/>
<evidence type="ECO:0000256" key="3">
    <source>
        <dbReference type="ARBA" id="ARBA00022741"/>
    </source>
</evidence>
<evidence type="ECO:0000313" key="9">
    <source>
        <dbReference type="Proteomes" id="UP000257109"/>
    </source>
</evidence>
<evidence type="ECO:0000256" key="6">
    <source>
        <dbReference type="PROSITE-ProRule" id="PRU10141"/>
    </source>
</evidence>
<evidence type="ECO:0000259" key="7">
    <source>
        <dbReference type="PROSITE" id="PS50011"/>
    </source>
</evidence>
<dbReference type="PANTHER" id="PTHR43895:SF145">
    <property type="entry name" value="CBL-INTERACTING SERINE_THREONINE-PROTEIN KINASE 9"/>
    <property type="match status" value="1"/>
</dbReference>
<dbReference type="STRING" id="157652.A0A371E9V6"/>
<comment type="caution">
    <text evidence="8">The sequence shown here is derived from an EMBL/GenBank/DDBJ whole genome shotgun (WGS) entry which is preliminary data.</text>
</comment>
<evidence type="ECO:0000313" key="8">
    <source>
        <dbReference type="EMBL" id="RDX62816.1"/>
    </source>
</evidence>
<dbReference type="AlphaFoldDB" id="A0A371E9V6"/>
<sequence length="73" mass="8269">MSEKGCIRVGKYELGKTIGEGSFAKVKFARDVEKGNYVAIKILDRKHVVRHNMTEQLITEISAMKLINHPNIL</sequence>
<dbReference type="InterPro" id="IPR017441">
    <property type="entry name" value="Protein_kinase_ATP_BS"/>
</dbReference>
<dbReference type="Pfam" id="PF00069">
    <property type="entry name" value="Pkinase"/>
    <property type="match status" value="1"/>
</dbReference>
<dbReference type="Gene3D" id="3.30.200.20">
    <property type="entry name" value="Phosphorylase Kinase, domain 1"/>
    <property type="match status" value="1"/>
</dbReference>
<keyword evidence="1" id="KW-0723">Serine/threonine-protein kinase</keyword>
<evidence type="ECO:0000256" key="2">
    <source>
        <dbReference type="ARBA" id="ARBA00022679"/>
    </source>
</evidence>
<dbReference type="EMBL" id="QJKJ01015261">
    <property type="protein sequence ID" value="RDX62816.1"/>
    <property type="molecule type" value="Genomic_DNA"/>
</dbReference>
<dbReference type="PANTHER" id="PTHR43895">
    <property type="entry name" value="CALCIUM/CALMODULIN-DEPENDENT PROTEIN KINASE KINASE-RELATED"/>
    <property type="match status" value="1"/>
</dbReference>
<dbReference type="GO" id="GO:0005524">
    <property type="term" value="F:ATP binding"/>
    <property type="evidence" value="ECO:0007669"/>
    <property type="project" value="UniProtKB-UniRule"/>
</dbReference>
<dbReference type="Proteomes" id="UP000257109">
    <property type="component" value="Unassembled WGS sequence"/>
</dbReference>
<feature type="non-terminal residue" evidence="8">
    <location>
        <position position="1"/>
    </location>
</feature>
<dbReference type="GO" id="GO:0007165">
    <property type="term" value="P:signal transduction"/>
    <property type="evidence" value="ECO:0007669"/>
    <property type="project" value="TreeGrafter"/>
</dbReference>
<dbReference type="InterPro" id="IPR011009">
    <property type="entry name" value="Kinase-like_dom_sf"/>
</dbReference>
<dbReference type="PROSITE" id="PS00107">
    <property type="entry name" value="PROTEIN_KINASE_ATP"/>
    <property type="match status" value="1"/>
</dbReference>
<feature type="binding site" evidence="6">
    <location>
        <position position="41"/>
    </location>
    <ligand>
        <name>ATP</name>
        <dbReference type="ChEBI" id="CHEBI:30616"/>
    </ligand>
</feature>
<keyword evidence="5 6" id="KW-0067">ATP-binding</keyword>
<accession>A0A371E9V6</accession>
<evidence type="ECO:0000256" key="4">
    <source>
        <dbReference type="ARBA" id="ARBA00022777"/>
    </source>
</evidence>
<dbReference type="SUPFAM" id="SSF56112">
    <property type="entry name" value="Protein kinase-like (PK-like)"/>
    <property type="match status" value="1"/>
</dbReference>
<keyword evidence="4 8" id="KW-0418">Kinase</keyword>
<proteinExistence type="predicted"/>
<dbReference type="InterPro" id="IPR000719">
    <property type="entry name" value="Prot_kinase_dom"/>
</dbReference>
<feature type="domain" description="Protein kinase" evidence="7">
    <location>
        <begin position="12"/>
        <end position="73"/>
    </location>
</feature>
<gene>
    <name evidence="8" type="primary">CIPK32</name>
    <name evidence="8" type="ORF">CR513_58813</name>
</gene>
<evidence type="ECO:0000256" key="1">
    <source>
        <dbReference type="ARBA" id="ARBA00022527"/>
    </source>
</evidence>
<dbReference type="GO" id="GO:0004674">
    <property type="term" value="F:protein serine/threonine kinase activity"/>
    <property type="evidence" value="ECO:0007669"/>
    <property type="project" value="UniProtKB-KW"/>
</dbReference>
<dbReference type="PROSITE" id="PS50011">
    <property type="entry name" value="PROTEIN_KINASE_DOM"/>
    <property type="match status" value="1"/>
</dbReference>
<keyword evidence="9" id="KW-1185">Reference proteome</keyword>
<name>A0A371E9V6_MUCPR</name>
<keyword evidence="2" id="KW-0808">Transferase</keyword>
<organism evidence="8 9">
    <name type="scientific">Mucuna pruriens</name>
    <name type="common">Velvet bean</name>
    <name type="synonym">Dolichos pruriens</name>
    <dbReference type="NCBI Taxonomy" id="157652"/>
    <lineage>
        <taxon>Eukaryota</taxon>
        <taxon>Viridiplantae</taxon>
        <taxon>Streptophyta</taxon>
        <taxon>Embryophyta</taxon>
        <taxon>Tracheophyta</taxon>
        <taxon>Spermatophyta</taxon>
        <taxon>Magnoliopsida</taxon>
        <taxon>eudicotyledons</taxon>
        <taxon>Gunneridae</taxon>
        <taxon>Pentapetalae</taxon>
        <taxon>rosids</taxon>
        <taxon>fabids</taxon>
        <taxon>Fabales</taxon>
        <taxon>Fabaceae</taxon>
        <taxon>Papilionoideae</taxon>
        <taxon>50 kb inversion clade</taxon>
        <taxon>NPAAA clade</taxon>
        <taxon>indigoferoid/millettioid clade</taxon>
        <taxon>Phaseoleae</taxon>
        <taxon>Mucuna</taxon>
    </lineage>
</organism>